<keyword evidence="2" id="KW-1185">Reference proteome</keyword>
<comment type="caution">
    <text evidence="1">The sequence shown here is derived from an EMBL/GenBank/DDBJ whole genome shotgun (WGS) entry which is preliminary data.</text>
</comment>
<gene>
    <name evidence="1" type="ORF">CFP75_31035</name>
</gene>
<sequence length="108" mass="11949">MTALRKVQDGFYLARQFGRDEIDVVNSGAATGKLNLEDAPSEYLEMLRNATHGFGSNNSRRVGLTNTLLAHHDGDVPHDIGFLGYLYLLDLMSQPEVLRGALYRGGRL</sequence>
<protein>
    <submittedName>
        <fullName evidence="1">Uncharacterized protein</fullName>
    </submittedName>
</protein>
<accession>A0A229RFF9</accession>
<name>A0A229RFF9_AMYAL</name>
<evidence type="ECO:0000313" key="2">
    <source>
        <dbReference type="Proteomes" id="UP000215563"/>
    </source>
</evidence>
<dbReference type="AlphaFoldDB" id="A0A229RFF9"/>
<dbReference type="Proteomes" id="UP000215563">
    <property type="component" value="Unassembled WGS sequence"/>
</dbReference>
<organism evidence="1 2">
    <name type="scientific">Amycolatopsis alba DSM 44262</name>
    <dbReference type="NCBI Taxonomy" id="1125972"/>
    <lineage>
        <taxon>Bacteria</taxon>
        <taxon>Bacillati</taxon>
        <taxon>Actinomycetota</taxon>
        <taxon>Actinomycetes</taxon>
        <taxon>Pseudonocardiales</taxon>
        <taxon>Pseudonocardiaceae</taxon>
        <taxon>Amycolatopsis</taxon>
    </lineage>
</organism>
<evidence type="ECO:0000313" key="1">
    <source>
        <dbReference type="EMBL" id="OXM45388.1"/>
    </source>
</evidence>
<reference evidence="1 2" key="1">
    <citation type="submission" date="2017-07" db="EMBL/GenBank/DDBJ databases">
        <title>Amycolatopsis alba DSM 44262 Genome sequencing and assembly.</title>
        <authorList>
            <person name="Kaur N."/>
            <person name="Mayilraj S."/>
        </authorList>
    </citation>
    <scope>NUCLEOTIDE SEQUENCE [LARGE SCALE GENOMIC DNA]</scope>
    <source>
        <strain evidence="1 2">DSM 44262</strain>
    </source>
</reference>
<proteinExistence type="predicted"/>
<dbReference type="EMBL" id="NMQU01000104">
    <property type="protein sequence ID" value="OXM45388.1"/>
    <property type="molecule type" value="Genomic_DNA"/>
</dbReference>